<accession>A0A931N446</accession>
<evidence type="ECO:0000259" key="1">
    <source>
        <dbReference type="Pfam" id="PF04248"/>
    </source>
</evidence>
<organism evidence="2 3">
    <name type="scientific">Nocardia bovistercoris</name>
    <dbReference type="NCBI Taxonomy" id="2785916"/>
    <lineage>
        <taxon>Bacteria</taxon>
        <taxon>Bacillati</taxon>
        <taxon>Actinomycetota</taxon>
        <taxon>Actinomycetes</taxon>
        <taxon>Mycobacteriales</taxon>
        <taxon>Nocardiaceae</taxon>
        <taxon>Nocardia</taxon>
    </lineage>
</organism>
<reference evidence="2" key="1">
    <citation type="submission" date="2020-11" db="EMBL/GenBank/DDBJ databases">
        <title>Nocardia NEAU-351.nov., a novel actinomycete isolated from the cow dung.</title>
        <authorList>
            <person name="Zhang X."/>
        </authorList>
    </citation>
    <scope>NUCLEOTIDE SEQUENCE</scope>
    <source>
        <strain evidence="2">NEAU-351</strain>
    </source>
</reference>
<evidence type="ECO:0000313" key="2">
    <source>
        <dbReference type="EMBL" id="MBH0778474.1"/>
    </source>
</evidence>
<keyword evidence="3" id="KW-1185">Reference proteome</keyword>
<sequence length="136" mass="15463">MTAPESEPSGFEALPDYRVDIHARRNLVTAHLGDLLVARTTRSLLVDEQNHGLVFYFPRADVEVALRRDDSLTTRCPFKGNATYWRFDGDGERPLCWSYDSPYPQVERIRDHVAFYQDVLDIRLGVATPAVIGLGR</sequence>
<dbReference type="InterPro" id="IPR007361">
    <property type="entry name" value="DUF427"/>
</dbReference>
<dbReference type="Pfam" id="PF04248">
    <property type="entry name" value="NTP_transf_9"/>
    <property type="match status" value="1"/>
</dbReference>
<proteinExistence type="predicted"/>
<dbReference type="PANTHER" id="PTHR34310">
    <property type="entry name" value="DUF427 DOMAIN PROTEIN (AFU_ORTHOLOGUE AFUA_3G02220)"/>
    <property type="match status" value="1"/>
</dbReference>
<comment type="caution">
    <text evidence="2">The sequence shown here is derived from an EMBL/GenBank/DDBJ whole genome shotgun (WGS) entry which is preliminary data.</text>
</comment>
<evidence type="ECO:0000313" key="3">
    <source>
        <dbReference type="Proteomes" id="UP000655751"/>
    </source>
</evidence>
<dbReference type="EMBL" id="JADMLG010000007">
    <property type="protein sequence ID" value="MBH0778474.1"/>
    <property type="molecule type" value="Genomic_DNA"/>
</dbReference>
<gene>
    <name evidence="2" type="ORF">IT779_19530</name>
</gene>
<dbReference type="PANTHER" id="PTHR34310:SF9">
    <property type="entry name" value="BLR5716 PROTEIN"/>
    <property type="match status" value="1"/>
</dbReference>
<dbReference type="Gene3D" id="2.170.150.40">
    <property type="entry name" value="Domain of unknown function (DUF427)"/>
    <property type="match status" value="1"/>
</dbReference>
<protein>
    <submittedName>
        <fullName evidence="2">DUF427 domain-containing protein</fullName>
    </submittedName>
</protein>
<dbReference type="Proteomes" id="UP000655751">
    <property type="component" value="Unassembled WGS sequence"/>
</dbReference>
<dbReference type="AlphaFoldDB" id="A0A931N446"/>
<feature type="domain" description="DUF427" evidence="1">
    <location>
        <begin position="29"/>
        <end position="117"/>
    </location>
</feature>
<dbReference type="InterPro" id="IPR038694">
    <property type="entry name" value="DUF427_sf"/>
</dbReference>
<dbReference type="RefSeq" id="WP_196150766.1">
    <property type="nucleotide sequence ID" value="NZ_JADMLG010000007.1"/>
</dbReference>
<name>A0A931N446_9NOCA</name>